<dbReference type="AlphaFoldDB" id="A0AAW2ZR38"/>
<feature type="non-terminal residue" evidence="1">
    <location>
        <position position="1"/>
    </location>
</feature>
<reference evidence="1 2" key="1">
    <citation type="submission" date="2024-03" db="EMBL/GenBank/DDBJ databases">
        <title>The Acrasis kona genome and developmental transcriptomes reveal deep origins of eukaryotic multicellular pathways.</title>
        <authorList>
            <person name="Sheikh S."/>
            <person name="Fu C.-J."/>
            <person name="Brown M.W."/>
            <person name="Baldauf S.L."/>
        </authorList>
    </citation>
    <scope>NUCLEOTIDE SEQUENCE [LARGE SCALE GENOMIC DNA]</scope>
    <source>
        <strain evidence="1 2">ATCC MYA-3509</strain>
    </source>
</reference>
<accession>A0AAW2ZR38</accession>
<organism evidence="1 2">
    <name type="scientific">Acrasis kona</name>
    <dbReference type="NCBI Taxonomy" id="1008807"/>
    <lineage>
        <taxon>Eukaryota</taxon>
        <taxon>Discoba</taxon>
        <taxon>Heterolobosea</taxon>
        <taxon>Tetramitia</taxon>
        <taxon>Eutetramitia</taxon>
        <taxon>Acrasidae</taxon>
        <taxon>Acrasis</taxon>
    </lineage>
</organism>
<evidence type="ECO:0000313" key="2">
    <source>
        <dbReference type="Proteomes" id="UP001431209"/>
    </source>
</evidence>
<proteinExistence type="predicted"/>
<protein>
    <submittedName>
        <fullName evidence="1">Uncharacterized protein</fullName>
    </submittedName>
</protein>
<dbReference type="EMBL" id="JAOPGA020001882">
    <property type="protein sequence ID" value="KAL0491889.1"/>
    <property type="molecule type" value="Genomic_DNA"/>
</dbReference>
<keyword evidence="2" id="KW-1185">Reference proteome</keyword>
<dbReference type="Proteomes" id="UP001431209">
    <property type="component" value="Unassembled WGS sequence"/>
</dbReference>
<comment type="caution">
    <text evidence="1">The sequence shown here is derived from an EMBL/GenBank/DDBJ whole genome shotgun (WGS) entry which is preliminary data.</text>
</comment>
<sequence length="576" mass="65167">EKLKTTTFQLTTQIKNLLDEFIDKGKPQISFALDEANAAEKCCVGTFSKSDRTINKKRGLLYGFGQVMVSFRTYLYNTIYAGTSLSLNDTEDIRNAGGLGNNLITICNFKGHQDIIDCKLYLESLINLEGCEEVFKDQEYTSMMLSRKGLTARVIDHLGMNKTKYGNKVERLKGAIKDSYNMMLRDLDKSLSQKLKADKTSNLSVIVTLCSSLLAYTLRREEMLVDRFSTCNYSNDNTLDLVDVGLCNIYHNKDKSCGYIMNERVAYDAAVKVIKDIGVFDPSDIFVRYFLNTVCSINVLGRRTTEKGIFIQEAVLSSFIKSDSIFFCDLFPLLAKNQPHHRDWMDSVKYRVTTFRTYKDFGYDSEVDLISDYIDGKLITEPFILRPTNNFGPDGLIMILSDEKVYHVVIRVKTAGEKMVAQADCVENLKQMDTKNAYLSKKGDEEGNKTRMAYEDSKYLESITPKDRRGATVYFDVIMPGEEEISPTDTAEIIGDIRKEDVLIHINLTNLKDFNNDFYDFMQKYYSKEQIGNEEHDFRAIIMAAINNHRALLATAPLGGQGQSGGAANSRAESGV</sequence>
<name>A0AAW2ZR38_9EUKA</name>
<gene>
    <name evidence="1" type="ORF">AKO1_000464</name>
</gene>
<evidence type="ECO:0000313" key="1">
    <source>
        <dbReference type="EMBL" id="KAL0491889.1"/>
    </source>
</evidence>